<dbReference type="Proteomes" id="UP001234297">
    <property type="component" value="Chromosome 2"/>
</dbReference>
<reference evidence="1 2" key="1">
    <citation type="journal article" date="2022" name="Hortic Res">
        <title>A haplotype resolved chromosomal level avocado genome allows analysis of novel avocado genes.</title>
        <authorList>
            <person name="Nath O."/>
            <person name="Fletcher S.J."/>
            <person name="Hayward A."/>
            <person name="Shaw L.M."/>
            <person name="Masouleh A.K."/>
            <person name="Furtado A."/>
            <person name="Henry R.J."/>
            <person name="Mitter N."/>
        </authorList>
    </citation>
    <scope>NUCLEOTIDE SEQUENCE [LARGE SCALE GENOMIC DNA]</scope>
    <source>
        <strain evidence="2">cv. Hass</strain>
    </source>
</reference>
<dbReference type="EMBL" id="CM056810">
    <property type="protein sequence ID" value="KAJ8646618.1"/>
    <property type="molecule type" value="Genomic_DNA"/>
</dbReference>
<keyword evidence="2" id="KW-1185">Reference proteome</keyword>
<comment type="caution">
    <text evidence="1">The sequence shown here is derived from an EMBL/GenBank/DDBJ whole genome shotgun (WGS) entry which is preliminary data.</text>
</comment>
<organism evidence="1 2">
    <name type="scientific">Persea americana</name>
    <name type="common">Avocado</name>
    <dbReference type="NCBI Taxonomy" id="3435"/>
    <lineage>
        <taxon>Eukaryota</taxon>
        <taxon>Viridiplantae</taxon>
        <taxon>Streptophyta</taxon>
        <taxon>Embryophyta</taxon>
        <taxon>Tracheophyta</taxon>
        <taxon>Spermatophyta</taxon>
        <taxon>Magnoliopsida</taxon>
        <taxon>Magnoliidae</taxon>
        <taxon>Laurales</taxon>
        <taxon>Lauraceae</taxon>
        <taxon>Persea</taxon>
    </lineage>
</organism>
<proteinExistence type="predicted"/>
<evidence type="ECO:0000313" key="1">
    <source>
        <dbReference type="EMBL" id="KAJ8646618.1"/>
    </source>
</evidence>
<gene>
    <name evidence="1" type="ORF">MRB53_008366</name>
</gene>
<protein>
    <submittedName>
        <fullName evidence="1">Uncharacterized protein</fullName>
    </submittedName>
</protein>
<sequence>MMAPSAMVPQLKQHVPPQLINVAFLVGTFPRLRIISPRCADHGRLIQKSEAKEIWHLRVPLLRFREGELNLKGLMRYLRREGEMRKSRDWEAEDFESSEKRKRTGNKVFRGNCYSCGSPGHYQSNCPDKVEY</sequence>
<evidence type="ECO:0000313" key="2">
    <source>
        <dbReference type="Proteomes" id="UP001234297"/>
    </source>
</evidence>
<name>A0ACC2MMM7_PERAE</name>
<accession>A0ACC2MMM7</accession>